<evidence type="ECO:0000256" key="2">
    <source>
        <dbReference type="ARBA" id="ARBA00022475"/>
    </source>
</evidence>
<feature type="transmembrane region" description="Helical" evidence="6">
    <location>
        <begin position="50"/>
        <end position="72"/>
    </location>
</feature>
<keyword evidence="2" id="KW-1003">Cell membrane</keyword>
<feature type="transmembrane region" description="Helical" evidence="6">
    <location>
        <begin position="155"/>
        <end position="173"/>
    </location>
</feature>
<feature type="transmembrane region" description="Helical" evidence="6">
    <location>
        <begin position="369"/>
        <end position="390"/>
    </location>
</feature>
<dbReference type="PATRIC" id="fig|930169.3.peg.1692"/>
<dbReference type="EMBL" id="CP003466">
    <property type="protein sequence ID" value="AFT69990.1"/>
    <property type="molecule type" value="Genomic_DNA"/>
</dbReference>
<name>K0CBX5_ALCDB</name>
<dbReference type="InterPro" id="IPR050833">
    <property type="entry name" value="Poly_Biosynth_Transport"/>
</dbReference>
<evidence type="ECO:0000313" key="7">
    <source>
        <dbReference type="EMBL" id="AFT69990.1"/>
    </source>
</evidence>
<sequence length="454" mass="49171">MRGRVKALLANSFIKSVGVLAGGTILAQALSVACLPILTRLYGPEEFNVLAVYVAVLGLCASVACLRLEIAIPIPNENAEALDLLRLSLLASILVSSVVALFFFLLPGRAYTALHLEQVKGYVYLIPLGVLLAGLYSALQYWCSREKRFSLVAKTRVFQSIGGISTQVVFGFLSGKALGLLLGHMLKGGIGSIGLVSVVFKKNNFRLSEINLLKLWETLRKYQRFPKYSALESISNNAGIHLPIIIIATASSDKQAGFFLLASQVMTIPMSLIGNATAQVFLSEAGKKYREGGLSVFSLNTVDALIKIGVGPLAFVGIVSPILFPLFFGQGWERSGVIAAWITPWIVIQFLASPISMVMHVCDKQRRMLALTLTGGMLRVSALFLLPVFYDFDLVAIHAISGFVFYAICMLVFIKASGGLLRTFLASSLKSFFLFALPWILGGMALVYVIEGAL</sequence>
<feature type="transmembrane region" description="Helical" evidence="6">
    <location>
        <begin position="338"/>
        <end position="362"/>
    </location>
</feature>
<dbReference type="GO" id="GO:0005886">
    <property type="term" value="C:plasma membrane"/>
    <property type="evidence" value="ECO:0007669"/>
    <property type="project" value="UniProtKB-SubCell"/>
</dbReference>
<evidence type="ECO:0000313" key="8">
    <source>
        <dbReference type="Proteomes" id="UP000006286"/>
    </source>
</evidence>
<dbReference type="HOGENOM" id="CLU_037830_1_0_6"/>
<dbReference type="PANTHER" id="PTHR30250">
    <property type="entry name" value="PST FAMILY PREDICTED COLANIC ACID TRANSPORTER"/>
    <property type="match status" value="1"/>
</dbReference>
<keyword evidence="3 6" id="KW-0812">Transmembrane</keyword>
<dbReference type="KEGG" id="adi:B5T_01711"/>
<evidence type="ECO:0000256" key="5">
    <source>
        <dbReference type="ARBA" id="ARBA00023136"/>
    </source>
</evidence>
<keyword evidence="4 6" id="KW-1133">Transmembrane helix</keyword>
<dbReference type="Pfam" id="PF13440">
    <property type="entry name" value="Polysacc_synt_3"/>
    <property type="match status" value="1"/>
</dbReference>
<protein>
    <submittedName>
        <fullName evidence="7">O-antigen translocase</fullName>
    </submittedName>
</protein>
<dbReference type="STRING" id="930169.B5T_01711"/>
<feature type="transmembrane region" description="Helical" evidence="6">
    <location>
        <begin position="230"/>
        <end position="250"/>
    </location>
</feature>
<feature type="transmembrane region" description="Helical" evidence="6">
    <location>
        <begin position="432"/>
        <end position="450"/>
    </location>
</feature>
<dbReference type="eggNOG" id="COG2244">
    <property type="taxonomic scope" value="Bacteria"/>
</dbReference>
<proteinExistence type="predicted"/>
<dbReference type="PANTHER" id="PTHR30250:SF28">
    <property type="entry name" value="POLYSACCHARIDE BIOSYNTHESIS PROTEIN"/>
    <property type="match status" value="1"/>
</dbReference>
<feature type="transmembrane region" description="Helical" evidence="6">
    <location>
        <begin position="304"/>
        <end position="326"/>
    </location>
</feature>
<comment type="subcellular location">
    <subcellularLocation>
        <location evidence="1">Cell membrane</location>
        <topology evidence="1">Multi-pass membrane protein</topology>
    </subcellularLocation>
</comment>
<accession>K0CBX5</accession>
<evidence type="ECO:0000256" key="1">
    <source>
        <dbReference type="ARBA" id="ARBA00004651"/>
    </source>
</evidence>
<feature type="transmembrane region" description="Helical" evidence="6">
    <location>
        <begin position="179"/>
        <end position="200"/>
    </location>
</feature>
<evidence type="ECO:0000256" key="6">
    <source>
        <dbReference type="SAM" id="Phobius"/>
    </source>
</evidence>
<keyword evidence="8" id="KW-1185">Reference proteome</keyword>
<feature type="transmembrane region" description="Helical" evidence="6">
    <location>
        <begin position="121"/>
        <end position="143"/>
    </location>
</feature>
<feature type="transmembrane region" description="Helical" evidence="6">
    <location>
        <begin position="12"/>
        <end position="38"/>
    </location>
</feature>
<feature type="transmembrane region" description="Helical" evidence="6">
    <location>
        <begin position="84"/>
        <end position="106"/>
    </location>
</feature>
<evidence type="ECO:0000256" key="3">
    <source>
        <dbReference type="ARBA" id="ARBA00022692"/>
    </source>
</evidence>
<gene>
    <name evidence="7" type="ordered locus">B5T_01711</name>
</gene>
<organism evidence="7 8">
    <name type="scientific">Alcanivorax dieselolei (strain DSM 16502 / CGMCC 1.3690 / MCCC 1A00001 / B-5)</name>
    <name type="common">Alloalcanivorax dieselolei</name>
    <dbReference type="NCBI Taxonomy" id="930169"/>
    <lineage>
        <taxon>Bacteria</taxon>
        <taxon>Pseudomonadati</taxon>
        <taxon>Pseudomonadota</taxon>
        <taxon>Gammaproteobacteria</taxon>
        <taxon>Oceanospirillales</taxon>
        <taxon>Alcanivoracaceae</taxon>
        <taxon>Alloalcanivorax</taxon>
    </lineage>
</organism>
<keyword evidence="5 6" id="KW-0472">Membrane</keyword>
<evidence type="ECO:0000256" key="4">
    <source>
        <dbReference type="ARBA" id="ARBA00022989"/>
    </source>
</evidence>
<dbReference type="AlphaFoldDB" id="K0CBX5"/>
<reference evidence="7 8" key="1">
    <citation type="journal article" date="2012" name="J. Bacteriol.">
        <title>Complete genome sequence of Alcanivorax dieselolei type strain B5.</title>
        <authorList>
            <person name="Lai Q."/>
            <person name="Li W."/>
            <person name="Shao Z."/>
        </authorList>
    </citation>
    <scope>NUCLEOTIDE SEQUENCE [LARGE SCALE GENOMIC DNA]</scope>
    <source>
        <strain evidence="8">DSM 16502 / CGMCC 1.3690 / B-5</strain>
    </source>
</reference>
<feature type="transmembrane region" description="Helical" evidence="6">
    <location>
        <begin position="256"/>
        <end position="283"/>
    </location>
</feature>
<dbReference type="PROSITE" id="PS51257">
    <property type="entry name" value="PROKAR_LIPOPROTEIN"/>
    <property type="match status" value="1"/>
</dbReference>
<feature type="transmembrane region" description="Helical" evidence="6">
    <location>
        <begin position="396"/>
        <end position="420"/>
    </location>
</feature>
<dbReference type="Proteomes" id="UP000006286">
    <property type="component" value="Chromosome"/>
</dbReference>